<organism evidence="1 2">
    <name type="scientific">Xanthomonas campestris pv. badrii</name>
    <dbReference type="NCBI Taxonomy" id="149696"/>
    <lineage>
        <taxon>Bacteria</taxon>
        <taxon>Pseudomonadati</taxon>
        <taxon>Pseudomonadota</taxon>
        <taxon>Gammaproteobacteria</taxon>
        <taxon>Lysobacterales</taxon>
        <taxon>Lysobacteraceae</taxon>
        <taxon>Xanthomonas</taxon>
    </lineage>
</organism>
<evidence type="ECO:0000313" key="1">
    <source>
        <dbReference type="EMBL" id="QJD70042.1"/>
    </source>
</evidence>
<protein>
    <submittedName>
        <fullName evidence="1">Uncharacterized protein</fullName>
    </submittedName>
</protein>
<dbReference type="Proteomes" id="UP000503498">
    <property type="component" value="Chromosome"/>
</dbReference>
<reference evidence="1 2" key="1">
    <citation type="submission" date="2020-04" db="EMBL/GenBank/DDBJ databases">
        <title>Genome-Wide Identification of 5-Methylcytosine Sites in Bacterial Genomes By High-Throughput Sequencing of MspJI Restriction Fragments.</title>
        <authorList>
            <person name="Wu V."/>
        </authorList>
    </citation>
    <scope>NUCLEOTIDE SEQUENCE [LARGE SCALE GENOMIC DNA]</scope>
    <source>
        <strain evidence="1 2">NEB122</strain>
    </source>
</reference>
<dbReference type="AlphaFoldDB" id="A0A7Z2VEP4"/>
<gene>
    <name evidence="1" type="ORF">HG421_10070</name>
</gene>
<proteinExistence type="predicted"/>
<name>A0A7Z2VEP4_XANCA</name>
<accession>A0A7Z2VEP4</accession>
<dbReference type="EMBL" id="CP051651">
    <property type="protein sequence ID" value="QJD70042.1"/>
    <property type="molecule type" value="Genomic_DNA"/>
</dbReference>
<reference evidence="1 2" key="2">
    <citation type="submission" date="2020-04" db="EMBL/GenBank/DDBJ databases">
        <authorList>
            <person name="Fomenkov A."/>
            <person name="Anton B.P."/>
            <person name="Roberts R.J."/>
        </authorList>
    </citation>
    <scope>NUCLEOTIDE SEQUENCE [LARGE SCALE GENOMIC DNA]</scope>
    <source>
        <strain evidence="1 2">NEB122</strain>
    </source>
</reference>
<evidence type="ECO:0000313" key="2">
    <source>
        <dbReference type="Proteomes" id="UP000503498"/>
    </source>
</evidence>
<sequence>MQSGSTDSSGGVTVSEAQDHALFSLQRIIDCVIRDRSRLLVYLEGQGVFTIDAPDNGLYLPNDQAFAKELGCACYCSDPHPSYVEGMLGELQRIEVSADGQAAMQGDPLACRRVVEAVGYLQATIKVALINGDLILA</sequence>
<dbReference type="RefSeq" id="WP_169708150.1">
    <property type="nucleotide sequence ID" value="NZ_CP051651.1"/>
</dbReference>